<dbReference type="SUPFAM" id="SSF54373">
    <property type="entry name" value="FAD-linked reductases, C-terminal domain"/>
    <property type="match status" value="1"/>
</dbReference>
<dbReference type="InterPro" id="IPR036188">
    <property type="entry name" value="FAD/NAD-bd_sf"/>
</dbReference>
<comment type="caution">
    <text evidence="8">The sequence shown here is derived from an EMBL/GenBank/DDBJ whole genome shotgun (WGS) entry which is preliminary data.</text>
</comment>
<dbReference type="SUPFAM" id="SSF51905">
    <property type="entry name" value="FAD/NAD(P)-binding domain"/>
    <property type="match status" value="1"/>
</dbReference>
<accession>K8WFN6</accession>
<evidence type="ECO:0000256" key="5">
    <source>
        <dbReference type="PIRSR" id="PIRSR000137-2"/>
    </source>
</evidence>
<dbReference type="InterPro" id="IPR007867">
    <property type="entry name" value="GMC_OxRtase_C"/>
</dbReference>
<dbReference type="OrthoDB" id="9785276at2"/>
<evidence type="ECO:0000256" key="1">
    <source>
        <dbReference type="ARBA" id="ARBA00001974"/>
    </source>
</evidence>
<sequence length="540" mass="59388">MKDKVYDYIVVGGGSSGCVITNKLIKETNATVLLIEAGPDDKDPFIHMPAGIPFALKHTWSYETEPEPGLNNRKTIVPQGKVIGGGSSVNAMLHVRGNPQDYDDWENLYNCPGWSYKDVLPYFKRAEKNESLSNKYHGTHGHVYASEARLRHPISLAYIRAAQEKGHQYVNDFNGESQEGIGFYQTTTHEGRRASAAYCYLDEVKDSERLKIVTKAEVHKILFDGDKAVGVEYLHDREVETAKCNFEVIVTAGSIATAKLLLLSGVGPKEHLAEVGIDLIADNPHVGKNLHDHLFVPVCAKTPSLTPNILEYTKGLKMMEVGLEWLGNKDGVVASNIVESGGFLDLDGDGRPETQLHVNPAIPPQLLDPKASHKPEDTNGILLEMAYVIPKSRGEVLLRSKDPKDQAKILFNYLTAKEDIDGMLRAVKFGLSLLDSPSLKEVVTEQLAPPPALTTDEELIDYIRNSASTIFHPVGTCRMGDKPENSAVDLSFKVRGTQNLRVIDGSVMPHVPSGNTNVPIMMIAERASETIIDDCLSRKS</sequence>
<dbReference type="Gene3D" id="3.30.560.10">
    <property type="entry name" value="Glucose Oxidase, domain 3"/>
    <property type="match status" value="1"/>
</dbReference>
<proteinExistence type="inferred from homology"/>
<dbReference type="GO" id="GO:0016614">
    <property type="term" value="F:oxidoreductase activity, acting on CH-OH group of donors"/>
    <property type="evidence" value="ECO:0007669"/>
    <property type="project" value="InterPro"/>
</dbReference>
<dbReference type="HOGENOM" id="CLU_002865_7_1_6"/>
<dbReference type="EMBL" id="AKKN01000009">
    <property type="protein sequence ID" value="EKT56297.1"/>
    <property type="molecule type" value="Genomic_DNA"/>
</dbReference>
<dbReference type="Proteomes" id="UP000010290">
    <property type="component" value="Chromosome"/>
</dbReference>
<evidence type="ECO:0000259" key="6">
    <source>
        <dbReference type="Pfam" id="PF00732"/>
    </source>
</evidence>
<dbReference type="AlphaFoldDB" id="K8WFN6"/>
<reference evidence="8 9" key="1">
    <citation type="journal article" date="2012" name="BMC Genomics">
        <title>Comparative genomics of bacteria in the genus Providencia isolated from wild Drosophila melanogaster.</title>
        <authorList>
            <person name="Galac M.R."/>
            <person name="Lazzaro B.P."/>
        </authorList>
    </citation>
    <scope>NUCLEOTIDE SEQUENCE [LARGE SCALE GENOMIC DNA]</scope>
    <source>
        <strain evidence="8 9">DSM 19967</strain>
    </source>
</reference>
<evidence type="ECO:0000256" key="4">
    <source>
        <dbReference type="ARBA" id="ARBA00022827"/>
    </source>
</evidence>
<evidence type="ECO:0000313" key="8">
    <source>
        <dbReference type="EMBL" id="EKT56297.1"/>
    </source>
</evidence>
<dbReference type="Pfam" id="PF05199">
    <property type="entry name" value="GMC_oxred_C"/>
    <property type="match status" value="1"/>
</dbReference>
<evidence type="ECO:0000313" key="9">
    <source>
        <dbReference type="Proteomes" id="UP000010290"/>
    </source>
</evidence>
<dbReference type="PANTHER" id="PTHR11552">
    <property type="entry name" value="GLUCOSE-METHANOL-CHOLINE GMC OXIDOREDUCTASE"/>
    <property type="match status" value="1"/>
</dbReference>
<dbReference type="Pfam" id="PF00732">
    <property type="entry name" value="GMC_oxred_N"/>
    <property type="match status" value="1"/>
</dbReference>
<gene>
    <name evidence="8" type="ORF">OO7_10167</name>
</gene>
<dbReference type="InterPro" id="IPR000172">
    <property type="entry name" value="GMC_OxRdtase_N"/>
</dbReference>
<keyword evidence="9" id="KW-1185">Reference proteome</keyword>
<comment type="cofactor">
    <cofactor evidence="1 5">
        <name>FAD</name>
        <dbReference type="ChEBI" id="CHEBI:57692"/>
    </cofactor>
</comment>
<dbReference type="PANTHER" id="PTHR11552:SF147">
    <property type="entry name" value="CHOLINE DEHYDROGENASE, MITOCHONDRIAL"/>
    <property type="match status" value="1"/>
</dbReference>
<dbReference type="RefSeq" id="WP_008915841.1">
    <property type="nucleotide sequence ID" value="NZ_CM001773.1"/>
</dbReference>
<evidence type="ECO:0000256" key="2">
    <source>
        <dbReference type="ARBA" id="ARBA00010790"/>
    </source>
</evidence>
<dbReference type="PATRIC" id="fig|1141660.3.peg.2029"/>
<dbReference type="GO" id="GO:0050660">
    <property type="term" value="F:flavin adenine dinucleotide binding"/>
    <property type="evidence" value="ECO:0007669"/>
    <property type="project" value="InterPro"/>
</dbReference>
<dbReference type="PIRSF" id="PIRSF000137">
    <property type="entry name" value="Alcohol_oxidase"/>
    <property type="match status" value="1"/>
</dbReference>
<dbReference type="Gene3D" id="3.50.50.60">
    <property type="entry name" value="FAD/NAD(P)-binding domain"/>
    <property type="match status" value="1"/>
</dbReference>
<evidence type="ECO:0000256" key="3">
    <source>
        <dbReference type="ARBA" id="ARBA00022630"/>
    </source>
</evidence>
<comment type="similarity">
    <text evidence="2">Belongs to the GMC oxidoreductase family.</text>
</comment>
<dbReference type="InterPro" id="IPR012132">
    <property type="entry name" value="GMC_OxRdtase"/>
</dbReference>
<organism evidence="8 9">
    <name type="scientific">Providencia sneebia DSM 19967</name>
    <dbReference type="NCBI Taxonomy" id="1141660"/>
    <lineage>
        <taxon>Bacteria</taxon>
        <taxon>Pseudomonadati</taxon>
        <taxon>Pseudomonadota</taxon>
        <taxon>Gammaproteobacteria</taxon>
        <taxon>Enterobacterales</taxon>
        <taxon>Morganellaceae</taxon>
        <taxon>Providencia</taxon>
    </lineage>
</organism>
<evidence type="ECO:0000259" key="7">
    <source>
        <dbReference type="Pfam" id="PF05199"/>
    </source>
</evidence>
<feature type="binding site" evidence="5">
    <location>
        <position position="505"/>
    </location>
    <ligand>
        <name>FAD</name>
        <dbReference type="ChEBI" id="CHEBI:57692"/>
    </ligand>
</feature>
<feature type="binding site" evidence="5">
    <location>
        <position position="82"/>
    </location>
    <ligand>
        <name>FAD</name>
        <dbReference type="ChEBI" id="CHEBI:57692"/>
    </ligand>
</feature>
<dbReference type="PROSITE" id="PS51257">
    <property type="entry name" value="PROKAR_LIPOPROTEIN"/>
    <property type="match status" value="1"/>
</dbReference>
<keyword evidence="3" id="KW-0285">Flavoprotein</keyword>
<feature type="domain" description="Glucose-methanol-choline oxidoreductase N-terminal" evidence="6">
    <location>
        <begin position="6"/>
        <end position="294"/>
    </location>
</feature>
<name>K8WFN6_9GAMM</name>
<feature type="binding site" evidence="5">
    <location>
        <position position="218"/>
    </location>
    <ligand>
        <name>FAD</name>
        <dbReference type="ChEBI" id="CHEBI:57692"/>
    </ligand>
</feature>
<feature type="domain" description="Glucose-methanol-choline oxidoreductase C-terminal" evidence="7">
    <location>
        <begin position="390"/>
        <end position="524"/>
    </location>
</feature>
<keyword evidence="4 5" id="KW-0274">FAD</keyword>
<protein>
    <submittedName>
        <fullName evidence="8">Choline dehydrogenase</fullName>
    </submittedName>
</protein>